<feature type="domain" description="D-isomer specific 2-hydroxyacid dehydrogenase NAD-binding" evidence="4">
    <location>
        <begin position="125"/>
        <end position="307"/>
    </location>
</feature>
<name>A0A1Y2EZ29_9BASI</name>
<proteinExistence type="inferred from homology"/>
<dbReference type="GO" id="GO:0005829">
    <property type="term" value="C:cytosol"/>
    <property type="evidence" value="ECO:0007669"/>
    <property type="project" value="TreeGrafter"/>
</dbReference>
<evidence type="ECO:0000256" key="2">
    <source>
        <dbReference type="RuleBase" id="RU003719"/>
    </source>
</evidence>
<reference evidence="5 6" key="1">
    <citation type="submission" date="2016-07" db="EMBL/GenBank/DDBJ databases">
        <title>Pervasive Adenine N6-methylation of Active Genes in Fungi.</title>
        <authorList>
            <consortium name="DOE Joint Genome Institute"/>
            <person name="Mondo S.J."/>
            <person name="Dannebaum R.O."/>
            <person name="Kuo R.C."/>
            <person name="Labutti K."/>
            <person name="Haridas S."/>
            <person name="Kuo A."/>
            <person name="Salamov A."/>
            <person name="Ahrendt S.R."/>
            <person name="Lipzen A."/>
            <person name="Sullivan W."/>
            <person name="Andreopoulos W.B."/>
            <person name="Clum A."/>
            <person name="Lindquist E."/>
            <person name="Daum C."/>
            <person name="Ramamoorthy G.K."/>
            <person name="Gryganskyi A."/>
            <person name="Culley D."/>
            <person name="Magnuson J.K."/>
            <person name="James T.Y."/>
            <person name="O'Malley M.A."/>
            <person name="Stajich J.E."/>
            <person name="Spatafora J.W."/>
            <person name="Visel A."/>
            <person name="Grigoriev I.V."/>
        </authorList>
    </citation>
    <scope>NUCLEOTIDE SEQUENCE [LARGE SCALE GENOMIC DNA]</scope>
    <source>
        <strain evidence="5 6">62-1032</strain>
    </source>
</reference>
<keyword evidence="6" id="KW-1185">Reference proteome</keyword>
<dbReference type="Proteomes" id="UP000193467">
    <property type="component" value="Unassembled WGS sequence"/>
</dbReference>
<evidence type="ECO:0000313" key="6">
    <source>
        <dbReference type="Proteomes" id="UP000193467"/>
    </source>
</evidence>
<dbReference type="Pfam" id="PF00389">
    <property type="entry name" value="2-Hacid_dh"/>
    <property type="match status" value="1"/>
</dbReference>
<comment type="caution">
    <text evidence="5">The sequence shown here is derived from an EMBL/GenBank/DDBJ whole genome shotgun (WGS) entry which is preliminary data.</text>
</comment>
<accession>A0A1Y2EZ29</accession>
<dbReference type="InterPro" id="IPR050223">
    <property type="entry name" value="D-isomer_2-hydroxyacid_DH"/>
</dbReference>
<dbReference type="InterPro" id="IPR006140">
    <property type="entry name" value="D-isomer_DH_NAD-bd"/>
</dbReference>
<dbReference type="EMBL" id="MCGR01000036">
    <property type="protein sequence ID" value="ORY75995.1"/>
    <property type="molecule type" value="Genomic_DNA"/>
</dbReference>
<dbReference type="PANTHER" id="PTHR10996">
    <property type="entry name" value="2-HYDROXYACID DEHYDROGENASE-RELATED"/>
    <property type="match status" value="1"/>
</dbReference>
<dbReference type="CDD" id="cd12168">
    <property type="entry name" value="Mand_dh_like"/>
    <property type="match status" value="1"/>
</dbReference>
<dbReference type="SUPFAM" id="SSF52283">
    <property type="entry name" value="Formate/glycerate dehydrogenase catalytic domain-like"/>
    <property type="match status" value="1"/>
</dbReference>
<dbReference type="GO" id="GO:0016618">
    <property type="term" value="F:hydroxypyruvate reductase [NAD(P)H] activity"/>
    <property type="evidence" value="ECO:0007669"/>
    <property type="project" value="TreeGrafter"/>
</dbReference>
<gene>
    <name evidence="5" type="ORF">BCR35DRAFT_280652</name>
</gene>
<dbReference type="GO" id="GO:0051287">
    <property type="term" value="F:NAD binding"/>
    <property type="evidence" value="ECO:0007669"/>
    <property type="project" value="InterPro"/>
</dbReference>
<dbReference type="OrthoDB" id="9991913at2759"/>
<dbReference type="SUPFAM" id="SSF51735">
    <property type="entry name" value="NAD(P)-binding Rossmann-fold domains"/>
    <property type="match status" value="1"/>
</dbReference>
<protein>
    <submittedName>
        <fullName evidence="5">D-mandelate dehydrogenase</fullName>
    </submittedName>
</protein>
<comment type="similarity">
    <text evidence="2">Belongs to the D-isomer specific 2-hydroxyacid dehydrogenase family.</text>
</comment>
<organism evidence="5 6">
    <name type="scientific">Leucosporidium creatinivorum</name>
    <dbReference type="NCBI Taxonomy" id="106004"/>
    <lineage>
        <taxon>Eukaryota</taxon>
        <taxon>Fungi</taxon>
        <taxon>Dikarya</taxon>
        <taxon>Basidiomycota</taxon>
        <taxon>Pucciniomycotina</taxon>
        <taxon>Microbotryomycetes</taxon>
        <taxon>Leucosporidiales</taxon>
        <taxon>Leucosporidium</taxon>
    </lineage>
</organism>
<evidence type="ECO:0000256" key="1">
    <source>
        <dbReference type="ARBA" id="ARBA00023002"/>
    </source>
</evidence>
<dbReference type="Pfam" id="PF02826">
    <property type="entry name" value="2-Hacid_dh_C"/>
    <property type="match status" value="1"/>
</dbReference>
<dbReference type="InterPro" id="IPR006139">
    <property type="entry name" value="D-isomer_2_OHA_DH_cat_dom"/>
</dbReference>
<dbReference type="STRING" id="106004.A0A1Y2EZ29"/>
<dbReference type="GO" id="GO:0030267">
    <property type="term" value="F:glyoxylate reductase (NADPH) activity"/>
    <property type="evidence" value="ECO:0007669"/>
    <property type="project" value="TreeGrafter"/>
</dbReference>
<dbReference type="PANTHER" id="PTHR10996:SF281">
    <property type="entry name" value="D-ISOMER SPECIFIC 2-HYDROXYACID DEHYDROGENASE NAD-BINDING DOMAIN-CONTAINING PROTEIN-RELATED"/>
    <property type="match status" value="1"/>
</dbReference>
<evidence type="ECO:0000259" key="3">
    <source>
        <dbReference type="Pfam" id="PF00389"/>
    </source>
</evidence>
<evidence type="ECO:0000259" key="4">
    <source>
        <dbReference type="Pfam" id="PF02826"/>
    </source>
</evidence>
<dbReference type="AlphaFoldDB" id="A0A1Y2EZ29"/>
<dbReference type="InParanoid" id="A0A1Y2EZ29"/>
<keyword evidence="1 2" id="KW-0560">Oxidoreductase</keyword>
<feature type="domain" description="D-isomer specific 2-hydroxyacid dehydrogenase catalytic" evidence="3">
    <location>
        <begin position="20"/>
        <end position="334"/>
    </location>
</feature>
<evidence type="ECO:0000313" key="5">
    <source>
        <dbReference type="EMBL" id="ORY75995.1"/>
    </source>
</evidence>
<dbReference type="Gene3D" id="3.40.50.720">
    <property type="entry name" value="NAD(P)-binding Rossmann-like Domain"/>
    <property type="match status" value="2"/>
</dbReference>
<sequence length="339" mass="37074">MSRPIVLLLGEPPIYQTELWKAFEANFRVVRDTSSSRDAFIAALKENKFGAVSAILKPSVEAGNIPSPWNKDLISLLPPSVRLFSAAGAGFDYLDLPSLNARDITFTNGRGAGDTATSDLALYLILSVFRLTSYAEFGARSGDPKVFDEVHNEIAKKAVNPKGRVLGAVGLGAIQKEIVRKVGYTGLGMKVLYYDVVRASPEVEEKLQAEYVADLLELARRSDCISVSVPYLDSTHHLINKEFLDAMKPGSRIVNTSRGKVIHEAELVSALESGHLLSAGLDVHYDEPKVLPKLIAMRNVTLTAHIGGVAQDTHSEFERLCLTNVDNFLRTNEPLLTEV</sequence>
<dbReference type="InterPro" id="IPR036291">
    <property type="entry name" value="NAD(P)-bd_dom_sf"/>
</dbReference>